<dbReference type="SUPFAM" id="SSF53850">
    <property type="entry name" value="Periplasmic binding protein-like II"/>
    <property type="match status" value="1"/>
</dbReference>
<dbReference type="AlphaFoldDB" id="A0A922MT27"/>
<feature type="chain" id="PRO_5037806988" description="Ionotropic glutamate receptor C-terminal domain-containing protein" evidence="8">
    <location>
        <begin position="17"/>
        <end position="225"/>
    </location>
</feature>
<accession>A0A922MT27</accession>
<dbReference type="GO" id="GO:0005886">
    <property type="term" value="C:plasma membrane"/>
    <property type="evidence" value="ECO:0007669"/>
    <property type="project" value="UniProtKB-SubCell"/>
</dbReference>
<evidence type="ECO:0008006" key="11">
    <source>
        <dbReference type="Google" id="ProtNLM"/>
    </source>
</evidence>
<reference evidence="9" key="1">
    <citation type="journal article" date="2021" name="G3 (Bethesda)">
        <title>Genome and transcriptome analysis of the beet armyworm Spodoptera exigua reveals targets for pest control. .</title>
        <authorList>
            <person name="Simon S."/>
            <person name="Breeschoten T."/>
            <person name="Jansen H.J."/>
            <person name="Dirks R.P."/>
            <person name="Schranz M.E."/>
            <person name="Ros V.I.D."/>
        </authorList>
    </citation>
    <scope>NUCLEOTIDE SEQUENCE</scope>
    <source>
        <strain evidence="9">TB_SE_WUR_2020</strain>
    </source>
</reference>
<dbReference type="PANTHER" id="PTHR42643:SF33">
    <property type="entry name" value="GLUTAMATE RECEPTOR 2-LIKE PROTEIN"/>
    <property type="match status" value="1"/>
</dbReference>
<evidence type="ECO:0000256" key="7">
    <source>
        <dbReference type="ARBA" id="ARBA00023180"/>
    </source>
</evidence>
<dbReference type="Gene3D" id="3.40.190.10">
    <property type="entry name" value="Periplasmic binding protein-like II"/>
    <property type="match status" value="1"/>
</dbReference>
<evidence type="ECO:0000256" key="3">
    <source>
        <dbReference type="ARBA" id="ARBA00022692"/>
    </source>
</evidence>
<organism evidence="9 10">
    <name type="scientific">Spodoptera exigua</name>
    <name type="common">Beet armyworm</name>
    <name type="synonym">Noctua fulgens</name>
    <dbReference type="NCBI Taxonomy" id="7107"/>
    <lineage>
        <taxon>Eukaryota</taxon>
        <taxon>Metazoa</taxon>
        <taxon>Ecdysozoa</taxon>
        <taxon>Arthropoda</taxon>
        <taxon>Hexapoda</taxon>
        <taxon>Insecta</taxon>
        <taxon>Pterygota</taxon>
        <taxon>Neoptera</taxon>
        <taxon>Endopterygota</taxon>
        <taxon>Lepidoptera</taxon>
        <taxon>Glossata</taxon>
        <taxon>Ditrysia</taxon>
        <taxon>Noctuoidea</taxon>
        <taxon>Noctuidae</taxon>
        <taxon>Amphipyrinae</taxon>
        <taxon>Spodoptera</taxon>
    </lineage>
</organism>
<proteinExistence type="predicted"/>
<keyword evidence="5" id="KW-0472">Membrane</keyword>
<evidence type="ECO:0000256" key="4">
    <source>
        <dbReference type="ARBA" id="ARBA00022989"/>
    </source>
</evidence>
<keyword evidence="6" id="KW-0675">Receptor</keyword>
<keyword evidence="8" id="KW-0732">Signal</keyword>
<evidence type="ECO:0000256" key="8">
    <source>
        <dbReference type="SAM" id="SignalP"/>
    </source>
</evidence>
<evidence type="ECO:0000256" key="6">
    <source>
        <dbReference type="ARBA" id="ARBA00023170"/>
    </source>
</evidence>
<gene>
    <name evidence="9" type="ORF">HF086_007218</name>
</gene>
<dbReference type="Proteomes" id="UP000814243">
    <property type="component" value="Unassembled WGS sequence"/>
</dbReference>
<evidence type="ECO:0000256" key="2">
    <source>
        <dbReference type="ARBA" id="ARBA00022475"/>
    </source>
</evidence>
<name>A0A922MT27_SPOEX</name>
<keyword evidence="2" id="KW-1003">Cell membrane</keyword>
<dbReference type="InterPro" id="IPR052192">
    <property type="entry name" value="Insect_Ionotropic_Sensory_Rcpt"/>
</dbReference>
<sequence length="225" mass="25391">MFSTLLTSLFVFTAYSAKIVAILQTPSNALQTIDDLVRSPMTIGVQDTTYKTVYFLESPEKSTQQLYRHKILPQGERAYLSVVDGIARVRTGFFAFQASRLLLFIVCKVEKSSGYDIIKQTFTEREKCSLSEIEAFKPPLVAVPMKKHSGYRELFATRMRWQREVGMMDRARRVWLVARPRCEAAGTGFVSIGLIDVLPALQVLLRSAHHSIIVVCSASPLLLLR</sequence>
<evidence type="ECO:0000256" key="1">
    <source>
        <dbReference type="ARBA" id="ARBA00004651"/>
    </source>
</evidence>
<keyword evidence="7" id="KW-0325">Glycoprotein</keyword>
<evidence type="ECO:0000256" key="5">
    <source>
        <dbReference type="ARBA" id="ARBA00023136"/>
    </source>
</evidence>
<evidence type="ECO:0000313" key="9">
    <source>
        <dbReference type="EMBL" id="KAH9642098.1"/>
    </source>
</evidence>
<dbReference type="PANTHER" id="PTHR42643">
    <property type="entry name" value="IONOTROPIC RECEPTOR 20A-RELATED"/>
    <property type="match status" value="1"/>
</dbReference>
<comment type="subcellular location">
    <subcellularLocation>
        <location evidence="1">Cell membrane</location>
        <topology evidence="1">Multi-pass membrane protein</topology>
    </subcellularLocation>
</comment>
<evidence type="ECO:0000313" key="10">
    <source>
        <dbReference type="Proteomes" id="UP000814243"/>
    </source>
</evidence>
<keyword evidence="3" id="KW-0812">Transmembrane</keyword>
<feature type="signal peptide" evidence="8">
    <location>
        <begin position="1"/>
        <end position="16"/>
    </location>
</feature>
<dbReference type="EMBL" id="JACEFF010000201">
    <property type="protein sequence ID" value="KAH9642098.1"/>
    <property type="molecule type" value="Genomic_DNA"/>
</dbReference>
<keyword evidence="4" id="KW-1133">Transmembrane helix</keyword>
<protein>
    <recommendedName>
        <fullName evidence="11">Ionotropic glutamate receptor C-terminal domain-containing protein</fullName>
    </recommendedName>
</protein>
<comment type="caution">
    <text evidence="9">The sequence shown here is derived from an EMBL/GenBank/DDBJ whole genome shotgun (WGS) entry which is preliminary data.</text>
</comment>